<dbReference type="AlphaFoldDB" id="A0A919C3H4"/>
<accession>A0A919C3H4</accession>
<protein>
    <submittedName>
        <fullName evidence="1">Uncharacterized protein</fullName>
    </submittedName>
</protein>
<sequence>MTEHHDVTDPTEDEQQVRGYLVDPRTHGRVAVYWLEGGRIIRRDQMPHGPALDCLADRLRRRGWAVEKMLRSSQCVFAHLPAEGTAPAAVEPAAVEPAAPECLHRIAVRPNVSGDPIKACARKQPNQDAGVFSDEGCVEAYDCAVQAANRAAELNVEEDAPAGDPTYVWDLLCPDHRDAEQSVDECEECNAEEAAEQATVDTVEQPDVEERPRCITHGAECDDDPKRRHQFEPTAEQVEAAREAKRQAKAKTAAYIAELDDVLAMIEQAERVDGTWRGEWIAAAPADAELLDLPADAEQGALFA</sequence>
<dbReference type="EMBL" id="BNBF01000006">
    <property type="protein sequence ID" value="GHG46545.1"/>
    <property type="molecule type" value="Genomic_DNA"/>
</dbReference>
<proteinExistence type="predicted"/>
<gene>
    <name evidence="1" type="ORF">GCM10018980_25590</name>
</gene>
<reference evidence="2" key="1">
    <citation type="journal article" date="2019" name="Int. J. Syst. Evol. Microbiol.">
        <title>The Global Catalogue of Microorganisms (GCM) 10K type strain sequencing project: providing services to taxonomists for standard genome sequencing and annotation.</title>
        <authorList>
            <consortium name="The Broad Institute Genomics Platform"/>
            <consortium name="The Broad Institute Genome Sequencing Center for Infectious Disease"/>
            <person name="Wu L."/>
            <person name="Ma J."/>
        </authorList>
    </citation>
    <scope>NUCLEOTIDE SEQUENCE [LARGE SCALE GENOMIC DNA]</scope>
    <source>
        <strain evidence="2">JCM 4253</strain>
    </source>
</reference>
<evidence type="ECO:0000313" key="1">
    <source>
        <dbReference type="EMBL" id="GHG46545.1"/>
    </source>
</evidence>
<name>A0A919C3H4_9ACTN</name>
<comment type="caution">
    <text evidence="1">The sequence shown here is derived from an EMBL/GenBank/DDBJ whole genome shotgun (WGS) entry which is preliminary data.</text>
</comment>
<keyword evidence="2" id="KW-1185">Reference proteome</keyword>
<evidence type="ECO:0000313" key="2">
    <source>
        <dbReference type="Proteomes" id="UP000619355"/>
    </source>
</evidence>
<organism evidence="1 2">
    <name type="scientific">Streptomyces capoamus</name>
    <dbReference type="NCBI Taxonomy" id="68183"/>
    <lineage>
        <taxon>Bacteria</taxon>
        <taxon>Bacillati</taxon>
        <taxon>Actinomycetota</taxon>
        <taxon>Actinomycetes</taxon>
        <taxon>Kitasatosporales</taxon>
        <taxon>Streptomycetaceae</taxon>
        <taxon>Streptomyces</taxon>
    </lineage>
</organism>
<dbReference type="Proteomes" id="UP000619355">
    <property type="component" value="Unassembled WGS sequence"/>
</dbReference>